<name>A0ACB7UY77_DIOAL</name>
<protein>
    <submittedName>
        <fullName evidence="1">Zinc finger CCHC-type protein</fullName>
    </submittedName>
</protein>
<reference evidence="2" key="1">
    <citation type="journal article" date="2022" name="Nat. Commun.">
        <title>Chromosome evolution and the genetic basis of agronomically important traits in greater yam.</title>
        <authorList>
            <person name="Bredeson J.V."/>
            <person name="Lyons J.B."/>
            <person name="Oniyinde I.O."/>
            <person name="Okereke N.R."/>
            <person name="Kolade O."/>
            <person name="Nnabue I."/>
            <person name="Nwadili C.O."/>
            <person name="Hribova E."/>
            <person name="Parker M."/>
            <person name="Nwogha J."/>
            <person name="Shu S."/>
            <person name="Carlson J."/>
            <person name="Kariba R."/>
            <person name="Muthemba S."/>
            <person name="Knop K."/>
            <person name="Barton G.J."/>
            <person name="Sherwood A.V."/>
            <person name="Lopez-Montes A."/>
            <person name="Asiedu R."/>
            <person name="Jamnadass R."/>
            <person name="Muchugi A."/>
            <person name="Goodstein D."/>
            <person name="Egesi C.N."/>
            <person name="Featherston J."/>
            <person name="Asfaw A."/>
            <person name="Simpson G.G."/>
            <person name="Dolezel J."/>
            <person name="Hendre P.S."/>
            <person name="Van Deynze A."/>
            <person name="Kumar P.L."/>
            <person name="Obidiegwu J.E."/>
            <person name="Bhattacharjee R."/>
            <person name="Rokhsar D.S."/>
        </authorList>
    </citation>
    <scope>NUCLEOTIDE SEQUENCE [LARGE SCALE GENOMIC DNA]</scope>
    <source>
        <strain evidence="2">cv. TDa95/00328</strain>
    </source>
</reference>
<dbReference type="Proteomes" id="UP000827976">
    <property type="component" value="Chromosome 13"/>
</dbReference>
<accession>A0ACB7UY77</accession>
<organism evidence="1 2">
    <name type="scientific">Dioscorea alata</name>
    <name type="common">Purple yam</name>
    <dbReference type="NCBI Taxonomy" id="55571"/>
    <lineage>
        <taxon>Eukaryota</taxon>
        <taxon>Viridiplantae</taxon>
        <taxon>Streptophyta</taxon>
        <taxon>Embryophyta</taxon>
        <taxon>Tracheophyta</taxon>
        <taxon>Spermatophyta</taxon>
        <taxon>Magnoliopsida</taxon>
        <taxon>Liliopsida</taxon>
        <taxon>Dioscoreales</taxon>
        <taxon>Dioscoreaceae</taxon>
        <taxon>Dioscorea</taxon>
    </lineage>
</organism>
<evidence type="ECO:0000313" key="2">
    <source>
        <dbReference type="Proteomes" id="UP000827976"/>
    </source>
</evidence>
<dbReference type="EMBL" id="CM037023">
    <property type="protein sequence ID" value="KAH7665735.1"/>
    <property type="molecule type" value="Genomic_DNA"/>
</dbReference>
<gene>
    <name evidence="1" type="ORF">IHE45_13G051600</name>
</gene>
<keyword evidence="2" id="KW-1185">Reference proteome</keyword>
<comment type="caution">
    <text evidence="1">The sequence shown here is derived from an EMBL/GenBank/DDBJ whole genome shotgun (WGS) entry which is preliminary data.</text>
</comment>
<evidence type="ECO:0000313" key="1">
    <source>
        <dbReference type="EMBL" id="KAH7665735.1"/>
    </source>
</evidence>
<proteinExistence type="predicted"/>
<sequence length="174" mass="18968">MTTVNQNSFSLRSVLEKNKGQSGKGKGKAKAKPKEKVGPYTKGKAAKTPKSKSLKEGSCFHCKGAGHWKRNCPLYLEDLKKGKVPPASGIYMIEINLSISTSWVLDTGCGYHICSNVKGLRNRRVLKKGEVDLRVGNGARVAAVEIGDYSLTLPSGLVIQFSTPLWSFLFIHVC</sequence>